<dbReference type="PANTHER" id="PTHR35526">
    <property type="entry name" value="ANTI-SIGMA-F FACTOR RSBW-RELATED"/>
    <property type="match status" value="1"/>
</dbReference>
<dbReference type="InterPro" id="IPR003594">
    <property type="entry name" value="HATPase_dom"/>
</dbReference>
<keyword evidence="4" id="KW-0547">Nucleotide-binding</keyword>
<dbReference type="InterPro" id="IPR036890">
    <property type="entry name" value="HATPase_C_sf"/>
</dbReference>
<dbReference type="RefSeq" id="WP_142571820.1">
    <property type="nucleotide sequence ID" value="NZ_BMMN01000009.1"/>
</dbReference>
<protein>
    <submittedName>
        <fullName evidence="4">ATP-binding protein</fullName>
    </submittedName>
</protein>
<comment type="caution">
    <text evidence="4">The sequence shown here is derived from an EMBL/GenBank/DDBJ whole genome shotgun (WGS) entry which is preliminary data.</text>
</comment>
<feature type="domain" description="Histidine kinase/HSP90-like ATPase" evidence="3">
    <location>
        <begin position="58"/>
        <end position="161"/>
    </location>
</feature>
<evidence type="ECO:0000259" key="3">
    <source>
        <dbReference type="Pfam" id="PF13581"/>
    </source>
</evidence>
<evidence type="ECO:0000256" key="2">
    <source>
        <dbReference type="SAM" id="MobiDB-lite"/>
    </source>
</evidence>
<evidence type="ECO:0000313" key="4">
    <source>
        <dbReference type="EMBL" id="GGO21219.1"/>
    </source>
</evidence>
<sequence length="168" mass="18285">MAALIPLRRRPDGAMPGERHSASPDDAADTADTAEDGVPDVRRASWVLPIAPSSTSRARRLVRATLRDWAGSVDGETPEVAELLVSELIANVLRHGRGEPVLTLLLQDGVLRCEVEDEARVPVRIRDTSPDEEESGRGLLIVESLSRSWGVCPTSRGKAVWFELAVRC</sequence>
<dbReference type="SUPFAM" id="SSF55874">
    <property type="entry name" value="ATPase domain of HSP90 chaperone/DNA topoisomerase II/histidine kinase"/>
    <property type="match status" value="1"/>
</dbReference>
<reference evidence="4" key="2">
    <citation type="submission" date="2020-09" db="EMBL/GenBank/DDBJ databases">
        <authorList>
            <person name="Sun Q."/>
            <person name="Zhou Y."/>
        </authorList>
    </citation>
    <scope>NUCLEOTIDE SEQUENCE</scope>
    <source>
        <strain evidence="4">CGMCC 4.7138</strain>
    </source>
</reference>
<reference evidence="4" key="1">
    <citation type="journal article" date="2014" name="Int. J. Syst. Evol. Microbiol.">
        <title>Complete genome sequence of Corynebacterium casei LMG S-19264T (=DSM 44701T), isolated from a smear-ripened cheese.</title>
        <authorList>
            <consortium name="US DOE Joint Genome Institute (JGI-PGF)"/>
            <person name="Walter F."/>
            <person name="Albersmeier A."/>
            <person name="Kalinowski J."/>
            <person name="Ruckert C."/>
        </authorList>
    </citation>
    <scope>NUCLEOTIDE SEQUENCE</scope>
    <source>
        <strain evidence="4">CGMCC 4.7138</strain>
    </source>
</reference>
<organism evidence="4 5">
    <name type="scientific">Microbispora bryophytorum</name>
    <dbReference type="NCBI Taxonomy" id="1460882"/>
    <lineage>
        <taxon>Bacteria</taxon>
        <taxon>Bacillati</taxon>
        <taxon>Actinomycetota</taxon>
        <taxon>Actinomycetes</taxon>
        <taxon>Streptosporangiales</taxon>
        <taxon>Streptosporangiaceae</taxon>
        <taxon>Microbispora</taxon>
    </lineage>
</organism>
<evidence type="ECO:0000256" key="1">
    <source>
        <dbReference type="ARBA" id="ARBA00022527"/>
    </source>
</evidence>
<dbReference type="EMBL" id="BMMN01000009">
    <property type="protein sequence ID" value="GGO21219.1"/>
    <property type="molecule type" value="Genomic_DNA"/>
</dbReference>
<keyword evidence="1" id="KW-0808">Transferase</keyword>
<feature type="region of interest" description="Disordered" evidence="2">
    <location>
        <begin position="1"/>
        <end position="38"/>
    </location>
</feature>
<dbReference type="Pfam" id="PF13581">
    <property type="entry name" value="HATPase_c_2"/>
    <property type="match status" value="1"/>
</dbReference>
<feature type="compositionally biased region" description="Basic and acidic residues" evidence="2">
    <location>
        <begin position="9"/>
        <end position="23"/>
    </location>
</feature>
<gene>
    <name evidence="4" type="ORF">GCM10011574_48400</name>
</gene>
<feature type="compositionally biased region" description="Acidic residues" evidence="2">
    <location>
        <begin position="26"/>
        <end position="38"/>
    </location>
</feature>
<proteinExistence type="predicted"/>
<dbReference type="OrthoDB" id="3534907at2"/>
<dbReference type="AlphaFoldDB" id="A0A8H9H1W8"/>
<dbReference type="Proteomes" id="UP000653480">
    <property type="component" value="Unassembled WGS sequence"/>
</dbReference>
<evidence type="ECO:0000313" key="5">
    <source>
        <dbReference type="Proteomes" id="UP000653480"/>
    </source>
</evidence>
<name>A0A8H9H1W8_9ACTN</name>
<dbReference type="InterPro" id="IPR050267">
    <property type="entry name" value="Anti-sigma-factor_SerPK"/>
</dbReference>
<accession>A0A8H9H1W8</accession>
<keyword evidence="1" id="KW-0723">Serine/threonine-protein kinase</keyword>
<dbReference type="Gene3D" id="3.30.565.10">
    <property type="entry name" value="Histidine kinase-like ATPase, C-terminal domain"/>
    <property type="match status" value="1"/>
</dbReference>
<keyword evidence="5" id="KW-1185">Reference proteome</keyword>
<dbReference type="PANTHER" id="PTHR35526:SF3">
    <property type="entry name" value="ANTI-SIGMA-F FACTOR RSBW"/>
    <property type="match status" value="1"/>
</dbReference>
<keyword evidence="1" id="KW-0418">Kinase</keyword>
<keyword evidence="4" id="KW-0067">ATP-binding</keyword>
<dbReference type="CDD" id="cd16936">
    <property type="entry name" value="HATPase_RsbW-like"/>
    <property type="match status" value="1"/>
</dbReference>
<dbReference type="GO" id="GO:0004674">
    <property type="term" value="F:protein serine/threonine kinase activity"/>
    <property type="evidence" value="ECO:0007669"/>
    <property type="project" value="UniProtKB-KW"/>
</dbReference>
<dbReference type="GO" id="GO:0005524">
    <property type="term" value="F:ATP binding"/>
    <property type="evidence" value="ECO:0007669"/>
    <property type="project" value="UniProtKB-KW"/>
</dbReference>